<name>A0AAV4TP27_9ARAC</name>
<protein>
    <submittedName>
        <fullName evidence="1">Uncharacterized protein</fullName>
    </submittedName>
</protein>
<comment type="caution">
    <text evidence="1">The sequence shown here is derived from an EMBL/GenBank/DDBJ whole genome shotgun (WGS) entry which is preliminary data.</text>
</comment>
<reference evidence="1 2" key="1">
    <citation type="submission" date="2021-06" db="EMBL/GenBank/DDBJ databases">
        <title>Caerostris darwini draft genome.</title>
        <authorList>
            <person name="Kono N."/>
            <person name="Arakawa K."/>
        </authorList>
    </citation>
    <scope>NUCLEOTIDE SEQUENCE [LARGE SCALE GENOMIC DNA]</scope>
</reference>
<evidence type="ECO:0000313" key="1">
    <source>
        <dbReference type="EMBL" id="GIY45693.1"/>
    </source>
</evidence>
<sequence length="87" mass="9712">MSKPMLKINPKNTLDYLEDPIVYDDKNHYHSGCVLICLWIHTGEEDENNHLSPHCCDCLAPLCKWLGPSIMAAITNKGTATTQQSAI</sequence>
<evidence type="ECO:0000313" key="2">
    <source>
        <dbReference type="Proteomes" id="UP001054837"/>
    </source>
</evidence>
<proteinExistence type="predicted"/>
<keyword evidence="2" id="KW-1185">Reference proteome</keyword>
<dbReference type="Proteomes" id="UP001054837">
    <property type="component" value="Unassembled WGS sequence"/>
</dbReference>
<accession>A0AAV4TP27</accession>
<dbReference type="AlphaFoldDB" id="A0AAV4TP27"/>
<gene>
    <name evidence="1" type="ORF">CDAR_564421</name>
</gene>
<organism evidence="1 2">
    <name type="scientific">Caerostris darwini</name>
    <dbReference type="NCBI Taxonomy" id="1538125"/>
    <lineage>
        <taxon>Eukaryota</taxon>
        <taxon>Metazoa</taxon>
        <taxon>Ecdysozoa</taxon>
        <taxon>Arthropoda</taxon>
        <taxon>Chelicerata</taxon>
        <taxon>Arachnida</taxon>
        <taxon>Araneae</taxon>
        <taxon>Araneomorphae</taxon>
        <taxon>Entelegynae</taxon>
        <taxon>Araneoidea</taxon>
        <taxon>Araneidae</taxon>
        <taxon>Caerostris</taxon>
    </lineage>
</organism>
<dbReference type="EMBL" id="BPLQ01009655">
    <property type="protein sequence ID" value="GIY45693.1"/>
    <property type="molecule type" value="Genomic_DNA"/>
</dbReference>